<protein>
    <submittedName>
        <fullName evidence="3">Ovule protein</fullName>
    </submittedName>
</protein>
<organism evidence="2 3">
    <name type="scientific">Heligmosomoides polygyrus</name>
    <name type="common">Parasitic roundworm</name>
    <dbReference type="NCBI Taxonomy" id="6339"/>
    <lineage>
        <taxon>Eukaryota</taxon>
        <taxon>Metazoa</taxon>
        <taxon>Ecdysozoa</taxon>
        <taxon>Nematoda</taxon>
        <taxon>Chromadorea</taxon>
        <taxon>Rhabditida</taxon>
        <taxon>Rhabditina</taxon>
        <taxon>Rhabditomorpha</taxon>
        <taxon>Strongyloidea</taxon>
        <taxon>Heligmosomidae</taxon>
        <taxon>Heligmosomoides</taxon>
    </lineage>
</organism>
<evidence type="ECO:0000313" key="2">
    <source>
        <dbReference type="Proteomes" id="UP000050761"/>
    </source>
</evidence>
<keyword evidence="2" id="KW-1185">Reference proteome</keyword>
<dbReference type="WBParaSite" id="HPBE_0002617501-mRNA-1">
    <property type="protein sequence ID" value="HPBE_0002617501-mRNA-1"/>
    <property type="gene ID" value="HPBE_0002617501"/>
</dbReference>
<evidence type="ECO:0000313" key="3">
    <source>
        <dbReference type="WBParaSite" id="HPBE_0002617501-mRNA-1"/>
    </source>
</evidence>
<name>A0A183GU05_HELPZ</name>
<dbReference type="AlphaFoldDB" id="A0A183GU05"/>
<reference evidence="3" key="2">
    <citation type="submission" date="2019-09" db="UniProtKB">
        <authorList>
            <consortium name="WormBaseParasite"/>
        </authorList>
    </citation>
    <scope>IDENTIFICATION</scope>
</reference>
<dbReference type="EMBL" id="UZAH01039357">
    <property type="protein sequence ID" value="VDP56086.1"/>
    <property type="molecule type" value="Genomic_DNA"/>
</dbReference>
<accession>A0A3P8ILV4</accession>
<reference evidence="1 2" key="1">
    <citation type="submission" date="2018-11" db="EMBL/GenBank/DDBJ databases">
        <authorList>
            <consortium name="Pathogen Informatics"/>
        </authorList>
    </citation>
    <scope>NUCLEOTIDE SEQUENCE [LARGE SCALE GENOMIC DNA]</scope>
</reference>
<accession>A0A183GU05</accession>
<evidence type="ECO:0000313" key="1">
    <source>
        <dbReference type="EMBL" id="VDP56086.1"/>
    </source>
</evidence>
<sequence length="93" mass="10238">MLASGRVFKGVSLTVSFRGEFCSARSCSDSIFEQTESPNSVMLGSLNSMDLNCQQGHDFLDNSTNLDRPSLDDDLNCSAYPLTQKSPMLFFDV</sequence>
<proteinExistence type="predicted"/>
<gene>
    <name evidence="1" type="ORF">HPBE_LOCUS26174</name>
</gene>
<dbReference type="Proteomes" id="UP000050761">
    <property type="component" value="Unassembled WGS sequence"/>
</dbReference>